<evidence type="ECO:0000313" key="2">
    <source>
        <dbReference type="EMBL" id="KRX95130.1"/>
    </source>
</evidence>
<dbReference type="Proteomes" id="UP000054815">
    <property type="component" value="Unassembled WGS sequence"/>
</dbReference>
<proteinExistence type="predicted"/>
<comment type="caution">
    <text evidence="2">The sequence shown here is derived from an EMBL/GenBank/DDBJ whole genome shotgun (WGS) entry which is preliminary data.</text>
</comment>
<evidence type="ECO:0000256" key="1">
    <source>
        <dbReference type="SAM" id="Phobius"/>
    </source>
</evidence>
<dbReference type="EMBL" id="JYDU01000060">
    <property type="protein sequence ID" value="KRX95130.1"/>
    <property type="molecule type" value="Genomic_DNA"/>
</dbReference>
<keyword evidence="1" id="KW-0812">Transmembrane</keyword>
<name>A0A0V0Y4N3_TRIPS</name>
<dbReference type="AlphaFoldDB" id="A0A0V0Y4N3"/>
<keyword evidence="1" id="KW-1133">Transmembrane helix</keyword>
<feature type="non-terminal residue" evidence="2">
    <location>
        <position position="135"/>
    </location>
</feature>
<reference evidence="2 3" key="1">
    <citation type="submission" date="2015-01" db="EMBL/GenBank/DDBJ databases">
        <title>Evolution of Trichinella species and genotypes.</title>
        <authorList>
            <person name="Korhonen P.K."/>
            <person name="Edoardo P."/>
            <person name="Giuseppe L.R."/>
            <person name="Gasser R.B."/>
        </authorList>
    </citation>
    <scope>NUCLEOTIDE SEQUENCE [LARGE SCALE GENOMIC DNA]</scope>
    <source>
        <strain evidence="2">ISS141</strain>
    </source>
</reference>
<feature type="transmembrane region" description="Helical" evidence="1">
    <location>
        <begin position="66"/>
        <end position="87"/>
    </location>
</feature>
<gene>
    <name evidence="2" type="ORF">T4E_3939</name>
</gene>
<protein>
    <submittedName>
        <fullName evidence="2">Uncharacterized protein</fullName>
    </submittedName>
</protein>
<feature type="non-terminal residue" evidence="2">
    <location>
        <position position="1"/>
    </location>
</feature>
<evidence type="ECO:0000313" key="3">
    <source>
        <dbReference type="Proteomes" id="UP000054815"/>
    </source>
</evidence>
<accession>A0A0V0Y4N3</accession>
<sequence>FIFNSKLTVGRSAWPEVLYIISEYSFCYKRVKSTLMFKMATFASANYGRRQFDQCFLWNVQPAGTMLLHMIMMIYGKLWSLLCHYLLDKVYMKAVLNGPTFNGQWSNVTVVGMDYVVFVLLNPASKAVAALFIKV</sequence>
<keyword evidence="1" id="KW-0472">Membrane</keyword>
<organism evidence="2 3">
    <name type="scientific">Trichinella pseudospiralis</name>
    <name type="common">Parasitic roundworm</name>
    <dbReference type="NCBI Taxonomy" id="6337"/>
    <lineage>
        <taxon>Eukaryota</taxon>
        <taxon>Metazoa</taxon>
        <taxon>Ecdysozoa</taxon>
        <taxon>Nematoda</taxon>
        <taxon>Enoplea</taxon>
        <taxon>Dorylaimia</taxon>
        <taxon>Trichinellida</taxon>
        <taxon>Trichinellidae</taxon>
        <taxon>Trichinella</taxon>
    </lineage>
</organism>